<name>A0A9P6EV36_9FUNG</name>
<dbReference type="AlphaFoldDB" id="A0A9P6EV36"/>
<dbReference type="Proteomes" id="UP000723463">
    <property type="component" value="Unassembled WGS sequence"/>
</dbReference>
<gene>
    <name evidence="1" type="ORF">EC957_000492</name>
</gene>
<keyword evidence="2" id="KW-1185">Reference proteome</keyword>
<sequence length="99" mass="10847">MTPIHENNGPQLWTLGKKAGMDAEEIKVGVDKQIGQLGSMPAERPRRAAPNRALAQVYKLLIVKKIKRFEGLAKAVSNVVDEAPIGRALVVDFSILEKD</sequence>
<accession>A0A9P6EV36</accession>
<evidence type="ECO:0000313" key="1">
    <source>
        <dbReference type="EMBL" id="KAF9536076.1"/>
    </source>
</evidence>
<dbReference type="EMBL" id="JAAAXW010001059">
    <property type="protein sequence ID" value="KAF9536076.1"/>
    <property type="molecule type" value="Genomic_DNA"/>
</dbReference>
<protein>
    <submittedName>
        <fullName evidence="1">Uncharacterized protein</fullName>
    </submittedName>
</protein>
<comment type="caution">
    <text evidence="1">The sequence shown here is derived from an EMBL/GenBank/DDBJ whole genome shotgun (WGS) entry which is preliminary data.</text>
</comment>
<evidence type="ECO:0000313" key="2">
    <source>
        <dbReference type="Proteomes" id="UP000723463"/>
    </source>
</evidence>
<organism evidence="1 2">
    <name type="scientific">Mortierella hygrophila</name>
    <dbReference type="NCBI Taxonomy" id="979708"/>
    <lineage>
        <taxon>Eukaryota</taxon>
        <taxon>Fungi</taxon>
        <taxon>Fungi incertae sedis</taxon>
        <taxon>Mucoromycota</taxon>
        <taxon>Mortierellomycotina</taxon>
        <taxon>Mortierellomycetes</taxon>
        <taxon>Mortierellales</taxon>
        <taxon>Mortierellaceae</taxon>
        <taxon>Mortierella</taxon>
    </lineage>
</organism>
<proteinExistence type="predicted"/>
<reference evidence="1" key="1">
    <citation type="journal article" date="2020" name="Fungal Divers.">
        <title>Resolving the Mortierellaceae phylogeny through synthesis of multi-gene phylogenetics and phylogenomics.</title>
        <authorList>
            <person name="Vandepol N."/>
            <person name="Liber J."/>
            <person name="Desiro A."/>
            <person name="Na H."/>
            <person name="Kennedy M."/>
            <person name="Barry K."/>
            <person name="Grigoriev I.V."/>
            <person name="Miller A.N."/>
            <person name="O'Donnell K."/>
            <person name="Stajich J.E."/>
            <person name="Bonito G."/>
        </authorList>
    </citation>
    <scope>NUCLEOTIDE SEQUENCE</scope>
    <source>
        <strain evidence="1">NRRL 2591</strain>
    </source>
</reference>